<protein>
    <submittedName>
        <fullName evidence="2">Uncharacterized protein</fullName>
    </submittedName>
</protein>
<keyword evidence="3" id="KW-1185">Reference proteome</keyword>
<gene>
    <name evidence="2" type="ORF">NDU88_004127</name>
</gene>
<evidence type="ECO:0000313" key="2">
    <source>
        <dbReference type="EMBL" id="KAJ1099023.1"/>
    </source>
</evidence>
<organism evidence="2 3">
    <name type="scientific">Pleurodeles waltl</name>
    <name type="common">Iberian ribbed newt</name>
    <dbReference type="NCBI Taxonomy" id="8319"/>
    <lineage>
        <taxon>Eukaryota</taxon>
        <taxon>Metazoa</taxon>
        <taxon>Chordata</taxon>
        <taxon>Craniata</taxon>
        <taxon>Vertebrata</taxon>
        <taxon>Euteleostomi</taxon>
        <taxon>Amphibia</taxon>
        <taxon>Batrachia</taxon>
        <taxon>Caudata</taxon>
        <taxon>Salamandroidea</taxon>
        <taxon>Salamandridae</taxon>
        <taxon>Pleurodelinae</taxon>
        <taxon>Pleurodeles</taxon>
    </lineage>
</organism>
<dbReference type="AlphaFoldDB" id="A0AAV7M6Z3"/>
<proteinExistence type="predicted"/>
<dbReference type="Proteomes" id="UP001066276">
    <property type="component" value="Chromosome 10"/>
</dbReference>
<evidence type="ECO:0000313" key="3">
    <source>
        <dbReference type="Proteomes" id="UP001066276"/>
    </source>
</evidence>
<sequence>MPRPSDFGTLPSVSLVKKAPTSAQHRETPRDAALLSVSRTCTSTQQVGLHGGALCTQRSQRLRLKSHRRPGDCFRVRGRFPVPAPGHSISLHLHQHSVSSSVRICDTPLQ</sequence>
<evidence type="ECO:0000256" key="1">
    <source>
        <dbReference type="SAM" id="MobiDB-lite"/>
    </source>
</evidence>
<dbReference type="EMBL" id="JANPWB010000014">
    <property type="protein sequence ID" value="KAJ1099023.1"/>
    <property type="molecule type" value="Genomic_DNA"/>
</dbReference>
<reference evidence="2" key="1">
    <citation type="journal article" date="2022" name="bioRxiv">
        <title>Sequencing and chromosome-scale assembly of the giantPleurodeles waltlgenome.</title>
        <authorList>
            <person name="Brown T."/>
            <person name="Elewa A."/>
            <person name="Iarovenko S."/>
            <person name="Subramanian E."/>
            <person name="Araus A.J."/>
            <person name="Petzold A."/>
            <person name="Susuki M."/>
            <person name="Suzuki K.-i.T."/>
            <person name="Hayashi T."/>
            <person name="Toyoda A."/>
            <person name="Oliveira C."/>
            <person name="Osipova E."/>
            <person name="Leigh N.D."/>
            <person name="Simon A."/>
            <person name="Yun M.H."/>
        </authorList>
    </citation>
    <scope>NUCLEOTIDE SEQUENCE</scope>
    <source>
        <strain evidence="2">20211129_DDA</strain>
        <tissue evidence="2">Liver</tissue>
    </source>
</reference>
<comment type="caution">
    <text evidence="2">The sequence shown here is derived from an EMBL/GenBank/DDBJ whole genome shotgun (WGS) entry which is preliminary data.</text>
</comment>
<feature type="region of interest" description="Disordered" evidence="1">
    <location>
        <begin position="1"/>
        <end position="31"/>
    </location>
</feature>
<accession>A0AAV7M6Z3</accession>
<name>A0AAV7M6Z3_PLEWA</name>